<accession>A0AA96GGL7</accession>
<evidence type="ECO:0000313" key="1">
    <source>
        <dbReference type="EMBL" id="WNM59720.1"/>
    </source>
</evidence>
<dbReference type="AlphaFoldDB" id="A0AA96GGL7"/>
<sequence>MKYPTLLPIHPPLLARYPPIGHQQKNAPTILPEITESGPDKGIERIVVGNGMVERYFRMDRISRDTRRKAWPDD</sequence>
<gene>
    <name evidence="1" type="ORF">PP769_08185</name>
</gene>
<name>A0AA96GGL7_9BACT</name>
<evidence type="ECO:0000313" key="2">
    <source>
        <dbReference type="Proteomes" id="UP001302719"/>
    </source>
</evidence>
<dbReference type="KEGG" id="nall:PP769_08185"/>
<organism evidence="1 2">
    <name type="scientific">Candidatus Nitrospira allomarina</name>
    <dbReference type="NCBI Taxonomy" id="3020900"/>
    <lineage>
        <taxon>Bacteria</taxon>
        <taxon>Pseudomonadati</taxon>
        <taxon>Nitrospirota</taxon>
        <taxon>Nitrospiria</taxon>
        <taxon>Nitrospirales</taxon>
        <taxon>Nitrospiraceae</taxon>
        <taxon>Nitrospira</taxon>
    </lineage>
</organism>
<proteinExistence type="predicted"/>
<dbReference type="Proteomes" id="UP001302719">
    <property type="component" value="Chromosome"/>
</dbReference>
<protein>
    <submittedName>
        <fullName evidence="1">Uncharacterized protein</fullName>
    </submittedName>
</protein>
<dbReference type="EMBL" id="CP116967">
    <property type="protein sequence ID" value="WNM59720.1"/>
    <property type="molecule type" value="Genomic_DNA"/>
</dbReference>
<reference evidence="1 2" key="1">
    <citation type="submission" date="2023-01" db="EMBL/GenBank/DDBJ databases">
        <title>Cultivation and genomic characterization of new, ubiquitous marine nitrite-oxidizing bacteria from the Nitrospirales.</title>
        <authorList>
            <person name="Mueller A.J."/>
            <person name="Daebeler A."/>
            <person name="Herbold C.W."/>
            <person name="Kirkegaard R.H."/>
            <person name="Daims H."/>
        </authorList>
    </citation>
    <scope>NUCLEOTIDE SEQUENCE [LARGE SCALE GENOMIC DNA]</scope>
    <source>
        <strain evidence="1 2">VA</strain>
    </source>
</reference>
<keyword evidence="2" id="KW-1185">Reference proteome</keyword>
<dbReference type="RefSeq" id="WP_312646544.1">
    <property type="nucleotide sequence ID" value="NZ_CP116967.1"/>
</dbReference>